<proteinExistence type="inferred from homology"/>
<name>A0A7Y3TWS8_9GAMM</name>
<keyword evidence="7" id="KW-0233">DNA recombination</keyword>
<dbReference type="Pfam" id="PF12323">
    <property type="entry name" value="HTH_OrfB_IS605"/>
    <property type="match status" value="1"/>
</dbReference>
<dbReference type="EMBL" id="JABFHI010000002">
    <property type="protein sequence ID" value="NOG31701.1"/>
    <property type="molecule type" value="Genomic_DNA"/>
</dbReference>
<dbReference type="GO" id="GO:0032196">
    <property type="term" value="P:transposition"/>
    <property type="evidence" value="ECO:0007669"/>
    <property type="project" value="UniProtKB-KW"/>
</dbReference>
<protein>
    <submittedName>
        <fullName evidence="11">IS200/IS605 family element transposase accessory protein TnpB</fullName>
    </submittedName>
</protein>
<keyword evidence="3" id="KW-0815">Transposition</keyword>
<dbReference type="GO" id="GO:0003677">
    <property type="term" value="F:DNA binding"/>
    <property type="evidence" value="ECO:0007669"/>
    <property type="project" value="UniProtKB-KW"/>
</dbReference>
<evidence type="ECO:0000259" key="9">
    <source>
        <dbReference type="Pfam" id="PF07282"/>
    </source>
</evidence>
<evidence type="ECO:0000259" key="8">
    <source>
        <dbReference type="Pfam" id="PF01385"/>
    </source>
</evidence>
<feature type="domain" description="Transposase putative helix-turn-helix" evidence="10">
    <location>
        <begin position="14"/>
        <end position="58"/>
    </location>
</feature>
<keyword evidence="4" id="KW-0479">Metal-binding</keyword>
<keyword evidence="6" id="KW-0238">DNA-binding</keyword>
<dbReference type="GO" id="GO:0006310">
    <property type="term" value="P:DNA recombination"/>
    <property type="evidence" value="ECO:0007669"/>
    <property type="project" value="UniProtKB-KW"/>
</dbReference>
<evidence type="ECO:0000256" key="6">
    <source>
        <dbReference type="ARBA" id="ARBA00023125"/>
    </source>
</evidence>
<feature type="domain" description="Cas12f1-like TNB" evidence="9">
    <location>
        <begin position="300"/>
        <end position="368"/>
    </location>
</feature>
<dbReference type="InterPro" id="IPR051399">
    <property type="entry name" value="RNA-guided_DNA_endo/Transpos"/>
</dbReference>
<dbReference type="InterPro" id="IPR001959">
    <property type="entry name" value="Transposase"/>
</dbReference>
<evidence type="ECO:0000256" key="3">
    <source>
        <dbReference type="ARBA" id="ARBA00022578"/>
    </source>
</evidence>
<dbReference type="PANTHER" id="PTHR30405">
    <property type="entry name" value="TRANSPOSASE"/>
    <property type="match status" value="1"/>
</dbReference>
<dbReference type="AlphaFoldDB" id="A0A7Y3TWS8"/>
<feature type="domain" description="Probable transposase IS891/IS1136/IS1341" evidence="8">
    <location>
        <begin position="177"/>
        <end position="288"/>
    </location>
</feature>
<accession>A0A7Y3TWS8</accession>
<evidence type="ECO:0000256" key="2">
    <source>
        <dbReference type="ARBA" id="ARBA00011044"/>
    </source>
</evidence>
<dbReference type="Pfam" id="PF07282">
    <property type="entry name" value="Cas12f1-like_TNB"/>
    <property type="match status" value="1"/>
</dbReference>
<dbReference type="NCBIfam" id="TIGR01766">
    <property type="entry name" value="IS200/IS605 family accessory protein TnpB-like domain"/>
    <property type="match status" value="1"/>
</dbReference>
<dbReference type="Pfam" id="PF01385">
    <property type="entry name" value="OrfB_IS605"/>
    <property type="match status" value="1"/>
</dbReference>
<evidence type="ECO:0000256" key="4">
    <source>
        <dbReference type="ARBA" id="ARBA00022723"/>
    </source>
</evidence>
<evidence type="ECO:0000256" key="1">
    <source>
        <dbReference type="ARBA" id="ARBA00008761"/>
    </source>
</evidence>
<dbReference type="RefSeq" id="WP_216601454.1">
    <property type="nucleotide sequence ID" value="NZ_JABFHI010000002.1"/>
</dbReference>
<evidence type="ECO:0000313" key="12">
    <source>
        <dbReference type="Proteomes" id="UP000588806"/>
    </source>
</evidence>
<keyword evidence="12" id="KW-1185">Reference proteome</keyword>
<dbReference type="Proteomes" id="UP000588806">
    <property type="component" value="Unassembled WGS sequence"/>
</dbReference>
<reference evidence="11 12" key="2">
    <citation type="submission" date="2020-06" db="EMBL/GenBank/DDBJ databases">
        <title>Halomonas songnenensis sp. nov., a moderately halophilic bacterium isolated from saline and alkaline soils.</title>
        <authorList>
            <person name="Jiang J."/>
            <person name="Pan Y."/>
        </authorList>
    </citation>
    <scope>NUCLEOTIDE SEQUENCE [LARGE SCALE GENOMIC DNA]</scope>
    <source>
        <strain evidence="11 12">TBZ9</strain>
    </source>
</reference>
<gene>
    <name evidence="11" type="primary">tnpB</name>
    <name evidence="11" type="ORF">HLB35_07805</name>
</gene>
<comment type="caution">
    <text evidence="11">The sequence shown here is derived from an EMBL/GenBank/DDBJ whole genome shotgun (WGS) entry which is preliminary data.</text>
</comment>
<dbReference type="InterPro" id="IPR010095">
    <property type="entry name" value="Cas12f1-like_TNB"/>
</dbReference>
<keyword evidence="5" id="KW-0862">Zinc</keyword>
<reference evidence="11 12" key="1">
    <citation type="submission" date="2020-05" db="EMBL/GenBank/DDBJ databases">
        <authorList>
            <person name="Ruan W."/>
            <person name="Jeon C.O."/>
            <person name="Chun B.H."/>
        </authorList>
    </citation>
    <scope>NUCLEOTIDE SEQUENCE [LARGE SCALE GENOMIC DNA]</scope>
    <source>
        <strain evidence="11 12">TBZ9</strain>
    </source>
</reference>
<comment type="similarity">
    <text evidence="1">In the C-terminal section; belongs to the transposase 35 family.</text>
</comment>
<dbReference type="GO" id="GO:0046872">
    <property type="term" value="F:metal ion binding"/>
    <property type="evidence" value="ECO:0007669"/>
    <property type="project" value="UniProtKB-KW"/>
</dbReference>
<dbReference type="InterPro" id="IPR021027">
    <property type="entry name" value="Transposase_put_HTH"/>
</dbReference>
<evidence type="ECO:0000313" key="11">
    <source>
        <dbReference type="EMBL" id="NOG31701.1"/>
    </source>
</evidence>
<evidence type="ECO:0000256" key="5">
    <source>
        <dbReference type="ARBA" id="ARBA00022833"/>
    </source>
</evidence>
<organism evidence="11 12">
    <name type="scientific">Vreelandella azerica</name>
    <dbReference type="NCBI Taxonomy" id="2732867"/>
    <lineage>
        <taxon>Bacteria</taxon>
        <taxon>Pseudomonadati</taxon>
        <taxon>Pseudomonadota</taxon>
        <taxon>Gammaproteobacteria</taxon>
        <taxon>Oceanospirillales</taxon>
        <taxon>Halomonadaceae</taxon>
        <taxon>Vreelandella</taxon>
    </lineage>
</organism>
<dbReference type="PANTHER" id="PTHR30405:SF25">
    <property type="entry name" value="RNA-GUIDED DNA ENDONUCLEASE INSQ-RELATED"/>
    <property type="match status" value="1"/>
</dbReference>
<sequence>MLYLLRYIINVTTVHRAYRYRFYPTSEQAEQLARTFGCVRYVYNHFLRQRTNAWFERQERMNYNATAKALTVLKKQPETAFLAEVSNVCLQQSLRHLDRAFSNFFKGQARYPTFKKKQRKQSATYMANGFRWRDGQLWLAKHKDPLSIRWSRYFSGQPTSITVSCDTAGRYHVSFLVEEAATPLPVTPKMVGIDLGLTHRVITSDGDKVSNPRFLRLTERKLARAQRNLSRKQKGSNNRAKARHRVAKAHAKLADQRRDATHKLSTQLIHENQVIAAESLQIKNMLKNRKLAKAISDVSWHQLTQQLAYKAERYGRDFVQIDKWYPSSKRCFHCGHIAEKMPLNVRTWDCPGCGTQGIDRDVNAACNILQSGKAILAGADKLRQHEKKTTVGLTGG</sequence>
<evidence type="ECO:0000259" key="10">
    <source>
        <dbReference type="Pfam" id="PF12323"/>
    </source>
</evidence>
<dbReference type="NCBIfam" id="NF040570">
    <property type="entry name" value="guided_TnpB"/>
    <property type="match status" value="1"/>
</dbReference>
<comment type="similarity">
    <text evidence="2">In the N-terminal section; belongs to the transposase 2 family.</text>
</comment>
<evidence type="ECO:0000256" key="7">
    <source>
        <dbReference type="ARBA" id="ARBA00023172"/>
    </source>
</evidence>